<gene>
    <name evidence="1" type="ORF">FEF09_02060</name>
</gene>
<dbReference type="AlphaFoldDB" id="A0A5C6LWX1"/>
<dbReference type="RefSeq" id="WP_146303425.1">
    <property type="nucleotide sequence ID" value="NZ_VOHS01000002.1"/>
</dbReference>
<name>A0A5C6LWX1_9BACT</name>
<evidence type="ECO:0000313" key="1">
    <source>
        <dbReference type="EMBL" id="TWW01945.1"/>
    </source>
</evidence>
<dbReference type="Proteomes" id="UP000318815">
    <property type="component" value="Unassembled WGS sequence"/>
</dbReference>
<organism evidence="1 2">
    <name type="scientific">Chitinophaga pinensis</name>
    <dbReference type="NCBI Taxonomy" id="79329"/>
    <lineage>
        <taxon>Bacteria</taxon>
        <taxon>Pseudomonadati</taxon>
        <taxon>Bacteroidota</taxon>
        <taxon>Chitinophagia</taxon>
        <taxon>Chitinophagales</taxon>
        <taxon>Chitinophagaceae</taxon>
        <taxon>Chitinophaga</taxon>
    </lineage>
</organism>
<dbReference type="EMBL" id="VOHS01000002">
    <property type="protein sequence ID" value="TWW01945.1"/>
    <property type="molecule type" value="Genomic_DNA"/>
</dbReference>
<dbReference type="OrthoDB" id="655203at2"/>
<reference evidence="1 2" key="1">
    <citation type="submission" date="2019-08" db="EMBL/GenBank/DDBJ databases">
        <title>Whole genome sequencing of chitin degrading bacteria Chitinophaga pinensis YS16.</title>
        <authorList>
            <person name="Singh R.P."/>
            <person name="Manchanda G."/>
            <person name="Maurya I.K."/>
            <person name="Joshi N.K."/>
            <person name="Srivastava A.K."/>
        </authorList>
    </citation>
    <scope>NUCLEOTIDE SEQUENCE [LARGE SCALE GENOMIC DNA]</scope>
    <source>
        <strain evidence="1 2">YS-16</strain>
    </source>
</reference>
<evidence type="ECO:0000313" key="2">
    <source>
        <dbReference type="Proteomes" id="UP000318815"/>
    </source>
</evidence>
<keyword evidence="2" id="KW-1185">Reference proteome</keyword>
<protein>
    <submittedName>
        <fullName evidence="1">Uncharacterized protein</fullName>
    </submittedName>
</protein>
<comment type="caution">
    <text evidence="1">The sequence shown here is derived from an EMBL/GenBank/DDBJ whole genome shotgun (WGS) entry which is preliminary data.</text>
</comment>
<accession>A0A5C6LWX1</accession>
<sequence>MKAMPPSHSFRFHNLGIGEIQLGKKPEHIPGMLPFPSYNCKNRFRVFPDPAHYHAFSGVAKGTIERDDTGIDLQYLLTGINEDGFINRIFLYPQEANEQLAWRLSQLYGEPSTGKAPAGIKNAWITESETEITLFSPADDKTADTVIAFRFFYDLSALKEYIIEGSTKLK</sequence>
<proteinExistence type="predicted"/>